<gene>
    <name evidence="4" type="ORF">H9873_08040</name>
</gene>
<dbReference type="Proteomes" id="UP000824263">
    <property type="component" value="Unassembled WGS sequence"/>
</dbReference>
<reference evidence="4" key="1">
    <citation type="journal article" date="2021" name="PeerJ">
        <title>Extensive microbial diversity within the chicken gut microbiome revealed by metagenomics and culture.</title>
        <authorList>
            <person name="Gilroy R."/>
            <person name="Ravi A."/>
            <person name="Getino M."/>
            <person name="Pursley I."/>
            <person name="Horton D.L."/>
            <person name="Alikhan N.F."/>
            <person name="Baker D."/>
            <person name="Gharbi K."/>
            <person name="Hall N."/>
            <person name="Watson M."/>
            <person name="Adriaenssens E.M."/>
            <person name="Foster-Nyarko E."/>
            <person name="Jarju S."/>
            <person name="Secka A."/>
            <person name="Antonio M."/>
            <person name="Oren A."/>
            <person name="Chaudhuri R.R."/>
            <person name="La Ragione R."/>
            <person name="Hildebrand F."/>
            <person name="Pallen M.J."/>
        </authorList>
    </citation>
    <scope>NUCLEOTIDE SEQUENCE</scope>
    <source>
        <strain evidence="4">ChiSxjej1B13-11762</strain>
    </source>
</reference>
<feature type="domain" description="HTH tetR-type" evidence="3">
    <location>
        <begin position="4"/>
        <end position="64"/>
    </location>
</feature>
<accession>A0A9D1RB03</accession>
<feature type="DNA-binding region" description="H-T-H motif" evidence="2">
    <location>
        <begin position="27"/>
        <end position="46"/>
    </location>
</feature>
<dbReference type="GO" id="GO:0003677">
    <property type="term" value="F:DNA binding"/>
    <property type="evidence" value="ECO:0007669"/>
    <property type="project" value="UniProtKB-UniRule"/>
</dbReference>
<evidence type="ECO:0000313" key="5">
    <source>
        <dbReference type="Proteomes" id="UP000824263"/>
    </source>
</evidence>
<evidence type="ECO:0000256" key="1">
    <source>
        <dbReference type="ARBA" id="ARBA00023125"/>
    </source>
</evidence>
<dbReference type="EMBL" id="DXGF01000140">
    <property type="protein sequence ID" value="HIW84257.1"/>
    <property type="molecule type" value="Genomic_DNA"/>
</dbReference>
<evidence type="ECO:0000256" key="2">
    <source>
        <dbReference type="PROSITE-ProRule" id="PRU00335"/>
    </source>
</evidence>
<protein>
    <submittedName>
        <fullName evidence="4">TetR/AcrR family transcriptional regulator</fullName>
    </submittedName>
</protein>
<dbReference type="Gene3D" id="1.10.357.10">
    <property type="entry name" value="Tetracycline Repressor, domain 2"/>
    <property type="match status" value="1"/>
</dbReference>
<organism evidence="4 5">
    <name type="scientific">Candidatus Dorea gallistercoris</name>
    <dbReference type="NCBI Taxonomy" id="2838542"/>
    <lineage>
        <taxon>Bacteria</taxon>
        <taxon>Bacillati</taxon>
        <taxon>Bacillota</taxon>
        <taxon>Clostridia</taxon>
        <taxon>Lachnospirales</taxon>
        <taxon>Lachnospiraceae</taxon>
        <taxon>Dorea</taxon>
    </lineage>
</organism>
<dbReference type="PROSITE" id="PS50977">
    <property type="entry name" value="HTH_TETR_2"/>
    <property type="match status" value="1"/>
</dbReference>
<dbReference type="SUPFAM" id="SSF46689">
    <property type="entry name" value="Homeodomain-like"/>
    <property type="match status" value="1"/>
</dbReference>
<reference evidence="4" key="2">
    <citation type="submission" date="2021-04" db="EMBL/GenBank/DDBJ databases">
        <authorList>
            <person name="Gilroy R."/>
        </authorList>
    </citation>
    <scope>NUCLEOTIDE SEQUENCE</scope>
    <source>
        <strain evidence="4">ChiSxjej1B13-11762</strain>
    </source>
</reference>
<dbReference type="Pfam" id="PF00440">
    <property type="entry name" value="TetR_N"/>
    <property type="match status" value="1"/>
</dbReference>
<name>A0A9D1RB03_9FIRM</name>
<dbReference type="InterPro" id="IPR009057">
    <property type="entry name" value="Homeodomain-like_sf"/>
</dbReference>
<evidence type="ECO:0000313" key="4">
    <source>
        <dbReference type="EMBL" id="HIW84257.1"/>
    </source>
</evidence>
<proteinExistence type="predicted"/>
<dbReference type="AlphaFoldDB" id="A0A9D1RB03"/>
<dbReference type="InterPro" id="IPR001647">
    <property type="entry name" value="HTH_TetR"/>
</dbReference>
<evidence type="ECO:0000259" key="3">
    <source>
        <dbReference type="PROSITE" id="PS50977"/>
    </source>
</evidence>
<feature type="non-terminal residue" evidence="4">
    <location>
        <position position="118"/>
    </location>
</feature>
<sequence>MHNDISKKSYIKAAYDILREEGADALTIRKVADRLHCNSANLYRYFSNLEELTLYASLKYLDDYIRQVVELSHSGKPILEQHLDVWSTFASHAFCHPQIYNNLFFGKYSDMLSSVIAD</sequence>
<comment type="caution">
    <text evidence="4">The sequence shown here is derived from an EMBL/GenBank/DDBJ whole genome shotgun (WGS) entry which is preliminary data.</text>
</comment>
<keyword evidence="1 2" id="KW-0238">DNA-binding</keyword>